<proteinExistence type="predicted"/>
<keyword evidence="1" id="KW-0677">Repeat</keyword>
<name>A0ABR0SGV9_9HYPO</name>
<dbReference type="Gene3D" id="1.25.40.20">
    <property type="entry name" value="Ankyrin repeat-containing domain"/>
    <property type="match status" value="4"/>
</dbReference>
<dbReference type="InterPro" id="IPR036770">
    <property type="entry name" value="Ankyrin_rpt-contain_sf"/>
</dbReference>
<comment type="caution">
    <text evidence="4">The sequence shown here is derived from an EMBL/GenBank/DDBJ whole genome shotgun (WGS) entry which is preliminary data.</text>
</comment>
<keyword evidence="5" id="KW-1185">Reference proteome</keyword>
<feature type="repeat" description="ANK" evidence="3">
    <location>
        <begin position="170"/>
        <end position="198"/>
    </location>
</feature>
<dbReference type="PANTHER" id="PTHR24198">
    <property type="entry name" value="ANKYRIN REPEAT AND PROTEIN KINASE DOMAIN-CONTAINING PROTEIN"/>
    <property type="match status" value="1"/>
</dbReference>
<dbReference type="PROSITE" id="PS50088">
    <property type="entry name" value="ANK_REPEAT"/>
    <property type="match status" value="6"/>
</dbReference>
<feature type="repeat" description="ANK" evidence="3">
    <location>
        <begin position="450"/>
        <end position="472"/>
    </location>
</feature>
<feature type="repeat" description="ANK" evidence="3">
    <location>
        <begin position="335"/>
        <end position="358"/>
    </location>
</feature>
<organism evidence="4 5">
    <name type="scientific">Cladobotryum mycophilum</name>
    <dbReference type="NCBI Taxonomy" id="491253"/>
    <lineage>
        <taxon>Eukaryota</taxon>
        <taxon>Fungi</taxon>
        <taxon>Dikarya</taxon>
        <taxon>Ascomycota</taxon>
        <taxon>Pezizomycotina</taxon>
        <taxon>Sordariomycetes</taxon>
        <taxon>Hypocreomycetidae</taxon>
        <taxon>Hypocreales</taxon>
        <taxon>Hypocreaceae</taxon>
        <taxon>Cladobotryum</taxon>
    </lineage>
</organism>
<dbReference type="Pfam" id="PF12796">
    <property type="entry name" value="Ank_2"/>
    <property type="match status" value="4"/>
</dbReference>
<protein>
    <submittedName>
        <fullName evidence="4">Ankyrin repeat protein</fullName>
    </submittedName>
</protein>
<feature type="repeat" description="ANK" evidence="3">
    <location>
        <begin position="101"/>
        <end position="123"/>
    </location>
</feature>
<dbReference type="PANTHER" id="PTHR24198:SF165">
    <property type="entry name" value="ANKYRIN REPEAT-CONTAINING PROTEIN-RELATED"/>
    <property type="match status" value="1"/>
</dbReference>
<dbReference type="EMBL" id="JAVFKD010000014">
    <property type="protein sequence ID" value="KAK5991388.1"/>
    <property type="molecule type" value="Genomic_DNA"/>
</dbReference>
<dbReference type="Pfam" id="PF00023">
    <property type="entry name" value="Ank"/>
    <property type="match status" value="1"/>
</dbReference>
<evidence type="ECO:0000256" key="2">
    <source>
        <dbReference type="ARBA" id="ARBA00023043"/>
    </source>
</evidence>
<gene>
    <name evidence="4" type="ORF">PT974_09669</name>
</gene>
<sequence>MARITDLVPKLPLLIAEHTNVFDLQNLLDTFPSLLPVFSFQLATKRGLDDEIFIHRLLFCGRSDLVIKILKSLWTASQETGFRVSSQELQWRLLFDWPTHQGKTLLHLAVRSGSEDLVKYILDQTFARVYHLDRRLFTPLAEAVRAGRESIVRLLLQRNIDPDLGVTCRPLCIAAAVGGEAIVNLLLDHRADVNGADRHGQTPLCHAMTRKRTAVVKVLLSRHDVYAQSRSLDGRTMLSHAASQGSDDIIKLLLKRSEVDANTCDWNGRSPLHWAVKKGHTTTIKLLLNIPNLLINTGDNTGDTALHEAVRRGNVAAVQLLLSRRDISVNGLGSERRTPLGWAASTGNIDIVRILLDRPDIMVHETSDNPATALEIAVYAKATTVIPALMERHSPSSRILLSALHTNNEKIATWCVESKAMDPNARIKYTPFCEGAMIHAAAMYGNEATERRTALHVASQFGRDNIVKMLLELTNIDINAKTSQGETALHLAIDGKGENGQSTLIVTMLLSQDSIQPNLEDESGKSALCVAVYTSSTKVMTLLLNRQDVELADTNLHALTILWYASLNMDVVAVEQLLNLGAVKNKFILGYGRQAEMLIEEGPGAVKSFLMQKLQE</sequence>
<dbReference type="SMART" id="SM00248">
    <property type="entry name" value="ANK"/>
    <property type="match status" value="12"/>
</dbReference>
<dbReference type="PROSITE" id="PS50297">
    <property type="entry name" value="ANK_REP_REGION"/>
    <property type="match status" value="5"/>
</dbReference>
<keyword evidence="2 3" id="KW-0040">ANK repeat</keyword>
<evidence type="ECO:0000256" key="1">
    <source>
        <dbReference type="ARBA" id="ARBA00022737"/>
    </source>
</evidence>
<reference evidence="4 5" key="1">
    <citation type="submission" date="2024-01" db="EMBL/GenBank/DDBJ databases">
        <title>Complete genome of Cladobotryum mycophilum ATHUM6906.</title>
        <authorList>
            <person name="Christinaki A.C."/>
            <person name="Myridakis A.I."/>
            <person name="Kouvelis V.N."/>
        </authorList>
    </citation>
    <scope>NUCLEOTIDE SEQUENCE [LARGE SCALE GENOMIC DNA]</scope>
    <source>
        <strain evidence="4 5">ATHUM6906</strain>
    </source>
</reference>
<dbReference type="InterPro" id="IPR002110">
    <property type="entry name" value="Ankyrin_rpt"/>
</dbReference>
<dbReference type="SUPFAM" id="SSF48403">
    <property type="entry name" value="Ankyrin repeat"/>
    <property type="match status" value="2"/>
</dbReference>
<evidence type="ECO:0000313" key="4">
    <source>
        <dbReference type="EMBL" id="KAK5991388.1"/>
    </source>
</evidence>
<evidence type="ECO:0000256" key="3">
    <source>
        <dbReference type="PROSITE-ProRule" id="PRU00023"/>
    </source>
</evidence>
<evidence type="ECO:0000313" key="5">
    <source>
        <dbReference type="Proteomes" id="UP001338125"/>
    </source>
</evidence>
<dbReference type="Proteomes" id="UP001338125">
    <property type="component" value="Unassembled WGS sequence"/>
</dbReference>
<feature type="repeat" description="ANK" evidence="3">
    <location>
        <begin position="301"/>
        <end position="324"/>
    </location>
</feature>
<accession>A0ABR0SGV9</accession>
<feature type="repeat" description="ANK" evidence="3">
    <location>
        <begin position="267"/>
        <end position="289"/>
    </location>
</feature>